<evidence type="ECO:0000256" key="5">
    <source>
        <dbReference type="ARBA" id="ARBA00022825"/>
    </source>
</evidence>
<evidence type="ECO:0000256" key="3">
    <source>
        <dbReference type="ARBA" id="ARBA00022670"/>
    </source>
</evidence>
<dbReference type="OrthoDB" id="9807329at2"/>
<feature type="active site" description="Charge relay system" evidence="6">
    <location>
        <position position="215"/>
    </location>
</feature>
<reference evidence="9 10" key="1">
    <citation type="submission" date="2018-11" db="EMBL/GenBank/DDBJ databases">
        <title>Saccharopolyspora rhizosphaerae sp. nov., an actinomycete isolated from rhizosphere soil in Thailand.</title>
        <authorList>
            <person name="Intra B."/>
            <person name="Euanorasetr J."/>
            <person name="Take A."/>
            <person name="Inahashi Y."/>
            <person name="Mori M."/>
            <person name="Panbangred W."/>
            <person name="Matsumoto A."/>
        </authorList>
    </citation>
    <scope>NUCLEOTIDE SEQUENCE [LARGE SCALE GENOMIC DNA]</scope>
    <source>
        <strain evidence="9 10">H219</strain>
    </source>
</reference>
<dbReference type="EMBL" id="RSAA01000007">
    <property type="protein sequence ID" value="RRO18088.1"/>
    <property type="molecule type" value="Genomic_DNA"/>
</dbReference>
<evidence type="ECO:0000313" key="10">
    <source>
        <dbReference type="Proteomes" id="UP000274515"/>
    </source>
</evidence>
<dbReference type="InterPro" id="IPR027461">
    <property type="entry name" value="Carboxypeptidase_A_C_sf"/>
</dbReference>
<keyword evidence="3" id="KW-0645">Protease</keyword>
<dbReference type="Proteomes" id="UP000274515">
    <property type="component" value="Unassembled WGS sequence"/>
</dbReference>
<dbReference type="GO" id="GO:0008236">
    <property type="term" value="F:serine-type peptidase activity"/>
    <property type="evidence" value="ECO:0007669"/>
    <property type="project" value="UniProtKB-KW"/>
</dbReference>
<dbReference type="SUPFAM" id="SSF52317">
    <property type="entry name" value="Class I glutamine amidotransferase-like"/>
    <property type="match status" value="1"/>
</dbReference>
<accession>A0A3R8Q6L1</accession>
<dbReference type="PANTHER" id="PTHR30237">
    <property type="entry name" value="MURAMOYLTETRAPEPTIDE CARBOXYPEPTIDASE"/>
    <property type="match status" value="1"/>
</dbReference>
<feature type="active site" description="Nucleophile" evidence="6">
    <location>
        <position position="118"/>
    </location>
</feature>
<dbReference type="InterPro" id="IPR003507">
    <property type="entry name" value="S66_fam"/>
</dbReference>
<evidence type="ECO:0000259" key="8">
    <source>
        <dbReference type="Pfam" id="PF17676"/>
    </source>
</evidence>
<dbReference type="Gene3D" id="3.50.30.60">
    <property type="entry name" value="LD-carboxypeptidase A C-terminal domain-like"/>
    <property type="match status" value="1"/>
</dbReference>
<gene>
    <name evidence="9" type="ORF">EIL87_07465</name>
</gene>
<evidence type="ECO:0000256" key="6">
    <source>
        <dbReference type="PIRSR" id="PIRSR028757-1"/>
    </source>
</evidence>
<dbReference type="Pfam" id="PF17676">
    <property type="entry name" value="Peptidase_S66C"/>
    <property type="match status" value="1"/>
</dbReference>
<dbReference type="SUPFAM" id="SSF141986">
    <property type="entry name" value="LD-carboxypeptidase A C-terminal domain-like"/>
    <property type="match status" value="1"/>
</dbReference>
<keyword evidence="5" id="KW-0720">Serine protease</keyword>
<dbReference type="PANTHER" id="PTHR30237:SF2">
    <property type="entry name" value="MUREIN TETRAPEPTIDE CARBOXYPEPTIDASE"/>
    <property type="match status" value="1"/>
</dbReference>
<dbReference type="InterPro" id="IPR040921">
    <property type="entry name" value="Peptidase_S66C"/>
</dbReference>
<keyword evidence="2 9" id="KW-0121">Carboxypeptidase</keyword>
<dbReference type="AlphaFoldDB" id="A0A3R8Q6L1"/>
<dbReference type="Pfam" id="PF02016">
    <property type="entry name" value="Peptidase_S66"/>
    <property type="match status" value="1"/>
</dbReference>
<keyword evidence="4" id="KW-0378">Hydrolase</keyword>
<feature type="domain" description="LD-carboxypeptidase C-terminal" evidence="8">
    <location>
        <begin position="184"/>
        <end position="295"/>
    </location>
</feature>
<organism evidence="9 10">
    <name type="scientific">Saccharopolyspora rhizosphaerae</name>
    <dbReference type="NCBI Taxonomy" id="2492662"/>
    <lineage>
        <taxon>Bacteria</taxon>
        <taxon>Bacillati</taxon>
        <taxon>Actinomycetota</taxon>
        <taxon>Actinomycetes</taxon>
        <taxon>Pseudonocardiales</taxon>
        <taxon>Pseudonocardiaceae</taxon>
        <taxon>Saccharopolyspora</taxon>
    </lineage>
</organism>
<dbReference type="Gene3D" id="3.40.50.10740">
    <property type="entry name" value="Class I glutamine amidotransferase-like"/>
    <property type="match status" value="1"/>
</dbReference>
<evidence type="ECO:0000256" key="2">
    <source>
        <dbReference type="ARBA" id="ARBA00022645"/>
    </source>
</evidence>
<comment type="similarity">
    <text evidence="1">Belongs to the peptidase S66 family.</text>
</comment>
<proteinExistence type="inferred from homology"/>
<dbReference type="RefSeq" id="WP_125089442.1">
    <property type="nucleotide sequence ID" value="NZ_RSAA01000007.1"/>
</dbReference>
<evidence type="ECO:0000256" key="4">
    <source>
        <dbReference type="ARBA" id="ARBA00022801"/>
    </source>
</evidence>
<dbReference type="CDD" id="cd07025">
    <property type="entry name" value="Peptidase_S66"/>
    <property type="match status" value="1"/>
</dbReference>
<dbReference type="GO" id="GO:0004180">
    <property type="term" value="F:carboxypeptidase activity"/>
    <property type="evidence" value="ECO:0007669"/>
    <property type="project" value="UniProtKB-KW"/>
</dbReference>
<sequence>MSTRELTRPPRLRRGDVVALVAPAGPVPEDLLETGLAQLREWGLEVRVGKHVLDRHHRLDYLAGTDADRAADLQQAWCDPEVSAVFCARGGYGSLRMIDHLDVAELSRAAPKVLVGSSDVTALHEVFAAELGLVTIFGPMVATQAFTQDEKARDHLRRTLFEPEGVTILTGRHAETMVRGRALGVTYGGNLSLLAGSLGAGRAARPPERGIALLEDVTEEPYRLDRFVIQLVRAGFFRGATGIALGSWTDCGPEEDVRAMLEDLLGDLGVPVLWELGFGHCDAQRTVPLGVAAELDADAQRLSILQPALR</sequence>
<dbReference type="GO" id="GO:0006508">
    <property type="term" value="P:proteolysis"/>
    <property type="evidence" value="ECO:0007669"/>
    <property type="project" value="UniProtKB-KW"/>
</dbReference>
<evidence type="ECO:0000256" key="1">
    <source>
        <dbReference type="ARBA" id="ARBA00010233"/>
    </source>
</evidence>
<protein>
    <submittedName>
        <fullName evidence="9">LD-carboxypeptidase</fullName>
    </submittedName>
</protein>
<dbReference type="PIRSF" id="PIRSF028757">
    <property type="entry name" value="LD-carboxypeptidase"/>
    <property type="match status" value="1"/>
</dbReference>
<comment type="caution">
    <text evidence="9">The sequence shown here is derived from an EMBL/GenBank/DDBJ whole genome shotgun (WGS) entry which is preliminary data.</text>
</comment>
<name>A0A3R8Q6L1_9PSEU</name>
<keyword evidence="10" id="KW-1185">Reference proteome</keyword>
<dbReference type="InterPro" id="IPR027478">
    <property type="entry name" value="LdcA_N"/>
</dbReference>
<feature type="domain" description="LD-carboxypeptidase N-terminal" evidence="7">
    <location>
        <begin position="18"/>
        <end position="138"/>
    </location>
</feature>
<evidence type="ECO:0000259" key="7">
    <source>
        <dbReference type="Pfam" id="PF02016"/>
    </source>
</evidence>
<dbReference type="InterPro" id="IPR029062">
    <property type="entry name" value="Class_I_gatase-like"/>
</dbReference>
<evidence type="ECO:0000313" key="9">
    <source>
        <dbReference type="EMBL" id="RRO18088.1"/>
    </source>
</evidence>
<feature type="active site" description="Charge relay system" evidence="6">
    <location>
        <position position="280"/>
    </location>
</feature>
<dbReference type="InterPro" id="IPR040449">
    <property type="entry name" value="Peptidase_S66_N"/>
</dbReference>